<evidence type="ECO:0000313" key="2">
    <source>
        <dbReference type="Proteomes" id="UP001596337"/>
    </source>
</evidence>
<organism evidence="1 2">
    <name type="scientific">Haloechinothrix salitolerans</name>
    <dbReference type="NCBI Taxonomy" id="926830"/>
    <lineage>
        <taxon>Bacteria</taxon>
        <taxon>Bacillati</taxon>
        <taxon>Actinomycetota</taxon>
        <taxon>Actinomycetes</taxon>
        <taxon>Pseudonocardiales</taxon>
        <taxon>Pseudonocardiaceae</taxon>
        <taxon>Haloechinothrix</taxon>
    </lineage>
</organism>
<sequence length="69" mass="7644">MRKSIIATHYADAADILTDGVRELIDYCRTHQAHTSEEADAYADLADRLTVLVGPNTTRDTASRKGPER</sequence>
<reference evidence="2" key="1">
    <citation type="journal article" date="2019" name="Int. J. Syst. Evol. Microbiol.">
        <title>The Global Catalogue of Microorganisms (GCM) 10K type strain sequencing project: providing services to taxonomists for standard genome sequencing and annotation.</title>
        <authorList>
            <consortium name="The Broad Institute Genomics Platform"/>
            <consortium name="The Broad Institute Genome Sequencing Center for Infectious Disease"/>
            <person name="Wu L."/>
            <person name="Ma J."/>
        </authorList>
    </citation>
    <scope>NUCLEOTIDE SEQUENCE [LARGE SCALE GENOMIC DNA]</scope>
    <source>
        <strain evidence="2">KCTC 32255</strain>
    </source>
</reference>
<name>A0ABW2C2D5_9PSEU</name>
<proteinExistence type="predicted"/>
<gene>
    <name evidence="1" type="ORF">ACFQGD_20170</name>
</gene>
<dbReference type="Proteomes" id="UP001596337">
    <property type="component" value="Unassembled WGS sequence"/>
</dbReference>
<keyword evidence="2" id="KW-1185">Reference proteome</keyword>
<evidence type="ECO:0000313" key="1">
    <source>
        <dbReference type="EMBL" id="MFC6869457.1"/>
    </source>
</evidence>
<protein>
    <submittedName>
        <fullName evidence="1">Uncharacterized protein</fullName>
    </submittedName>
</protein>
<accession>A0ABW2C2D5</accession>
<dbReference type="EMBL" id="JBHSXX010000001">
    <property type="protein sequence ID" value="MFC6869457.1"/>
    <property type="molecule type" value="Genomic_DNA"/>
</dbReference>
<comment type="caution">
    <text evidence="1">The sequence shown here is derived from an EMBL/GenBank/DDBJ whole genome shotgun (WGS) entry which is preliminary data.</text>
</comment>
<dbReference type="RefSeq" id="WP_345400619.1">
    <property type="nucleotide sequence ID" value="NZ_BAABLA010000101.1"/>
</dbReference>